<keyword evidence="1" id="KW-0732">Signal</keyword>
<protein>
    <submittedName>
        <fullName evidence="2">Uncharacterized protein</fullName>
    </submittedName>
</protein>
<proteinExistence type="predicted"/>
<organism evidence="2 3">
    <name type="scientific">Sphingomonas endophytica</name>
    <dbReference type="NCBI Taxonomy" id="869719"/>
    <lineage>
        <taxon>Bacteria</taxon>
        <taxon>Pseudomonadati</taxon>
        <taxon>Pseudomonadota</taxon>
        <taxon>Alphaproteobacteria</taxon>
        <taxon>Sphingomonadales</taxon>
        <taxon>Sphingomonadaceae</taxon>
        <taxon>Sphingomonas</taxon>
    </lineage>
</organism>
<evidence type="ECO:0000313" key="3">
    <source>
        <dbReference type="Proteomes" id="UP000522313"/>
    </source>
</evidence>
<comment type="caution">
    <text evidence="2">The sequence shown here is derived from an EMBL/GenBank/DDBJ whole genome shotgun (WGS) entry which is preliminary data.</text>
</comment>
<feature type="chain" id="PRO_5030686906" evidence="1">
    <location>
        <begin position="24"/>
        <end position="160"/>
    </location>
</feature>
<accession>A0A7X0JB13</accession>
<dbReference type="RefSeq" id="WP_184504585.1">
    <property type="nucleotide sequence ID" value="NZ_JACHBT010000006.1"/>
</dbReference>
<name>A0A7X0JB13_9SPHN</name>
<gene>
    <name evidence="2" type="ORF">F4693_001291</name>
</gene>
<dbReference type="Proteomes" id="UP000522313">
    <property type="component" value="Unassembled WGS sequence"/>
</dbReference>
<evidence type="ECO:0000313" key="2">
    <source>
        <dbReference type="EMBL" id="MBB6504321.1"/>
    </source>
</evidence>
<reference evidence="2 3" key="1">
    <citation type="submission" date="2020-08" db="EMBL/GenBank/DDBJ databases">
        <title>The Agave Microbiome: Exploring the role of microbial communities in plant adaptations to desert environments.</title>
        <authorList>
            <person name="Partida-Martinez L.P."/>
        </authorList>
    </citation>
    <scope>NUCLEOTIDE SEQUENCE [LARGE SCALE GENOMIC DNA]</scope>
    <source>
        <strain evidence="2 3">AS3.13</strain>
    </source>
</reference>
<dbReference type="AlphaFoldDB" id="A0A7X0JB13"/>
<evidence type="ECO:0000256" key="1">
    <source>
        <dbReference type="SAM" id="SignalP"/>
    </source>
</evidence>
<sequence length="160" mass="16969">MTKAILWLLATQGVAIAPPPVFTASHAYPLSTPRAAFRSVTFDVEVRGGGQLLWSGPMRVSTDAGASIDRRQSDAPAERCSTAERGYGSSEREALSLFLSMRDATAIVVTIRGSWERRVEGDACGGGTRTVSFTDTVPIAPGSVKTIKGDGGLTVTLRQR</sequence>
<reference evidence="2 3" key="2">
    <citation type="submission" date="2020-08" db="EMBL/GenBank/DDBJ databases">
        <authorList>
            <person name="Partida-Martinez L."/>
            <person name="Huntemann M."/>
            <person name="Clum A."/>
            <person name="Wang J."/>
            <person name="Palaniappan K."/>
            <person name="Ritter S."/>
            <person name="Chen I.-M."/>
            <person name="Stamatis D."/>
            <person name="Reddy T."/>
            <person name="O'Malley R."/>
            <person name="Daum C."/>
            <person name="Shapiro N."/>
            <person name="Ivanova N."/>
            <person name="Kyrpides N."/>
            <person name="Woyke T."/>
        </authorList>
    </citation>
    <scope>NUCLEOTIDE SEQUENCE [LARGE SCALE GENOMIC DNA]</scope>
    <source>
        <strain evidence="2 3">AS3.13</strain>
    </source>
</reference>
<dbReference type="EMBL" id="JACHBT010000006">
    <property type="protein sequence ID" value="MBB6504321.1"/>
    <property type="molecule type" value="Genomic_DNA"/>
</dbReference>
<feature type="signal peptide" evidence="1">
    <location>
        <begin position="1"/>
        <end position="23"/>
    </location>
</feature>